<evidence type="ECO:0000313" key="2">
    <source>
        <dbReference type="EMBL" id="RWS15817.1"/>
    </source>
</evidence>
<feature type="compositionally biased region" description="Polar residues" evidence="1">
    <location>
        <begin position="246"/>
        <end position="257"/>
    </location>
</feature>
<dbReference type="EMBL" id="NCKU01000359">
    <property type="protein sequence ID" value="RWS15817.1"/>
    <property type="molecule type" value="Genomic_DNA"/>
</dbReference>
<evidence type="ECO:0000313" key="3">
    <source>
        <dbReference type="Proteomes" id="UP000285301"/>
    </source>
</evidence>
<reference evidence="2 3" key="1">
    <citation type="journal article" date="2018" name="Gigascience">
        <title>Genomes of trombidid mites reveal novel predicted allergens and laterally-transferred genes associated with secondary metabolism.</title>
        <authorList>
            <person name="Dong X."/>
            <person name="Chaisiri K."/>
            <person name="Xia D."/>
            <person name="Armstrong S.D."/>
            <person name="Fang Y."/>
            <person name="Donnelly M.J."/>
            <person name="Kadowaki T."/>
            <person name="McGarry J.W."/>
            <person name="Darby A.C."/>
            <person name="Makepeace B.L."/>
        </authorList>
    </citation>
    <scope>NUCLEOTIDE SEQUENCE [LARGE SCALE GENOMIC DNA]</scope>
    <source>
        <strain evidence="2">UoL-WK</strain>
    </source>
</reference>
<name>A0A3S4RG77_9ACAR</name>
<feature type="compositionally biased region" description="Basic and acidic residues" evidence="1">
    <location>
        <begin position="258"/>
        <end position="278"/>
    </location>
</feature>
<feature type="region of interest" description="Disordered" evidence="1">
    <location>
        <begin position="369"/>
        <end position="390"/>
    </location>
</feature>
<feature type="compositionally biased region" description="Basic and acidic residues" evidence="1">
    <location>
        <begin position="286"/>
        <end position="307"/>
    </location>
</feature>
<evidence type="ECO:0000256" key="1">
    <source>
        <dbReference type="SAM" id="MobiDB-lite"/>
    </source>
</evidence>
<dbReference type="Proteomes" id="UP000285301">
    <property type="component" value="Unassembled WGS sequence"/>
</dbReference>
<protein>
    <submittedName>
        <fullName evidence="2">Muscle M-line assembly protein unc-89-like protein</fullName>
    </submittedName>
</protein>
<feature type="region of interest" description="Disordered" evidence="1">
    <location>
        <begin position="1"/>
        <end position="54"/>
    </location>
</feature>
<feature type="region of interest" description="Disordered" evidence="1">
    <location>
        <begin position="66"/>
        <end position="85"/>
    </location>
</feature>
<organism evidence="2 3">
    <name type="scientific">Dinothrombium tinctorium</name>
    <dbReference type="NCBI Taxonomy" id="1965070"/>
    <lineage>
        <taxon>Eukaryota</taxon>
        <taxon>Metazoa</taxon>
        <taxon>Ecdysozoa</taxon>
        <taxon>Arthropoda</taxon>
        <taxon>Chelicerata</taxon>
        <taxon>Arachnida</taxon>
        <taxon>Acari</taxon>
        <taxon>Acariformes</taxon>
        <taxon>Trombidiformes</taxon>
        <taxon>Prostigmata</taxon>
        <taxon>Anystina</taxon>
        <taxon>Parasitengona</taxon>
        <taxon>Trombidioidea</taxon>
        <taxon>Trombidiidae</taxon>
        <taxon>Dinothrombium</taxon>
    </lineage>
</organism>
<feature type="compositionally biased region" description="Basic and acidic residues" evidence="1">
    <location>
        <begin position="222"/>
        <end position="245"/>
    </location>
</feature>
<comment type="caution">
    <text evidence="2">The sequence shown here is derived from an EMBL/GenBank/DDBJ whole genome shotgun (WGS) entry which is preliminary data.</text>
</comment>
<dbReference type="OrthoDB" id="6507822at2759"/>
<feature type="compositionally biased region" description="Polar residues" evidence="1">
    <location>
        <begin position="186"/>
        <end position="196"/>
    </location>
</feature>
<accession>A0A3S4RG77</accession>
<sequence length="702" mass="76924">MDNSKAPSAKGYYSYPSRQRRQGPAPLASFEDLPSDEQHSPDAGNGFDDCSPDDEILNRALDVDSRSLVDESHTVTPTNVLSPDVGSAAAVFSPDASSEHTVTPVGIAISPPAKALDEECISCDRLKPKFADTQKGSDRKESECSLQVPHSGAGSDAESNTPSPDPKRKGSWTNIFFRGRSRSKSPSHLESPQKSPMTEEPNKKKKGFLSFFKVARKSPSPDVKEAEIVKHDVPDSSTRQERDSSTPRVSVTDTSDNGTREELMISMHPDENEPKESQQDIIGIIESEKLEAALKQNGDAKKSEKPQELNTTMPEPLPAPNLARRHFKKRSDTFDDEVQSLPEILPSSRSKEKDLCKMQGNIETVATIEHQQDDEKCHSSESELDVSEKSGAYKKKISEATEDEYEAANLLTQDSVDYDESVASEYKFEFTCPSSVQLKAKKERLEVTTIPVDRPRSTTPINIAPLEAFIKSATTSPDPKMEKIKLSLPGDQFLGTARAKSPRKSNPQIWLDFCEKGLHSPKTSRKPKNSITAVSSTAQTNDAFTPVVDSSSRVMSPLTPVTPLEEEEKWTFADNFDPSRYLNGQGNRLSTECNKCDCLLGKKGSNEVEGATGENTPIEEKRISLADEITAEEQPLVSPNPCSCECHKRVDFASSIWRQGTLQKQDRVLSASSDISSASSRLIGSTSSSKCSLAEEADAVSS</sequence>
<proteinExistence type="predicted"/>
<feature type="compositionally biased region" description="Basic and acidic residues" evidence="1">
    <location>
        <begin position="131"/>
        <end position="143"/>
    </location>
</feature>
<dbReference type="AlphaFoldDB" id="A0A3S4RG77"/>
<feature type="compositionally biased region" description="Basic and acidic residues" evidence="1">
    <location>
        <begin position="370"/>
        <end position="381"/>
    </location>
</feature>
<gene>
    <name evidence="2" type="ORF">B4U79_01840</name>
</gene>
<keyword evidence="3" id="KW-1185">Reference proteome</keyword>
<feature type="region of interest" description="Disordered" evidence="1">
    <location>
        <begin position="131"/>
        <end position="356"/>
    </location>
</feature>
<feature type="region of interest" description="Disordered" evidence="1">
    <location>
        <begin position="668"/>
        <end position="689"/>
    </location>
</feature>